<dbReference type="GO" id="GO:0004739">
    <property type="term" value="F:pyruvate dehydrogenase (acetyl-transferring) activity"/>
    <property type="evidence" value="ECO:0007669"/>
    <property type="project" value="UniProtKB-UniRule"/>
</dbReference>
<dbReference type="InterPro" id="IPR001017">
    <property type="entry name" value="DH_E1"/>
</dbReference>
<dbReference type="Gene3D" id="3.40.50.970">
    <property type="match status" value="1"/>
</dbReference>
<dbReference type="NCBIfam" id="TIGR03182">
    <property type="entry name" value="PDH_E1_alph_y"/>
    <property type="match status" value="1"/>
</dbReference>
<dbReference type="EMBL" id="CP012332">
    <property type="protein sequence ID" value="AKU91195.1"/>
    <property type="molecule type" value="Genomic_DNA"/>
</dbReference>
<dbReference type="STRING" id="1391653.AKJ08_1582"/>
<comment type="function">
    <text evidence="8">The pyruvate dehydrogenase complex catalyzes the overall conversion of pyruvate to acetyl-CoA and CO(2).</text>
</comment>
<dbReference type="InterPro" id="IPR029061">
    <property type="entry name" value="THDP-binding"/>
</dbReference>
<comment type="catalytic activity">
    <reaction evidence="8">
        <text>N(6)-[(R)-lipoyl]-L-lysyl-[protein] + pyruvate + H(+) = N(6)-[(R)-S(8)-acetyldihydrolipoyl]-L-lysyl-[protein] + CO2</text>
        <dbReference type="Rhea" id="RHEA:19189"/>
        <dbReference type="Rhea" id="RHEA-COMP:10474"/>
        <dbReference type="Rhea" id="RHEA-COMP:10478"/>
        <dbReference type="ChEBI" id="CHEBI:15361"/>
        <dbReference type="ChEBI" id="CHEBI:15378"/>
        <dbReference type="ChEBI" id="CHEBI:16526"/>
        <dbReference type="ChEBI" id="CHEBI:83099"/>
        <dbReference type="ChEBI" id="CHEBI:83111"/>
        <dbReference type="EC" id="1.2.4.1"/>
    </reaction>
</comment>
<evidence type="ECO:0000256" key="7">
    <source>
        <dbReference type="ARBA" id="ARBA00023317"/>
    </source>
</evidence>
<dbReference type="GO" id="GO:0006086">
    <property type="term" value="P:pyruvate decarboxylation to acetyl-CoA"/>
    <property type="evidence" value="ECO:0007669"/>
    <property type="project" value="InterPro"/>
</dbReference>
<keyword evidence="6 8" id="KW-0786">Thiamine pyrophosphate</keyword>
<name>A0A0K1PCE7_9BACT</name>
<dbReference type="SUPFAM" id="SSF52518">
    <property type="entry name" value="Thiamin diphosphate-binding fold (THDP-binding)"/>
    <property type="match status" value="1"/>
</dbReference>
<reference evidence="10 11" key="1">
    <citation type="submission" date="2015-08" db="EMBL/GenBank/DDBJ databases">
        <authorList>
            <person name="Babu N.S."/>
            <person name="Beckwith C.J."/>
            <person name="Beseler K.G."/>
            <person name="Brison A."/>
            <person name="Carone J.V."/>
            <person name="Caskin T.P."/>
            <person name="Diamond M."/>
            <person name="Durham M.E."/>
            <person name="Foxe J.M."/>
            <person name="Go M."/>
            <person name="Henderson B.A."/>
            <person name="Jones I.B."/>
            <person name="McGettigan J.A."/>
            <person name="Micheletti S.J."/>
            <person name="Nasrallah M.E."/>
            <person name="Ortiz D."/>
            <person name="Piller C.R."/>
            <person name="Privatt S.R."/>
            <person name="Schneider S.L."/>
            <person name="Sharp S."/>
            <person name="Smith T.C."/>
            <person name="Stanton J.D."/>
            <person name="Ullery H.E."/>
            <person name="Wilson R.J."/>
            <person name="Serrano M.G."/>
            <person name="Buck G."/>
            <person name="Lee V."/>
            <person name="Wang Y."/>
            <person name="Carvalho R."/>
            <person name="Voegtly L."/>
            <person name="Shi R."/>
            <person name="Duckworth R."/>
            <person name="Johnson A."/>
            <person name="Loviza R."/>
            <person name="Walstead R."/>
            <person name="Shah Z."/>
            <person name="Kiflezghi M."/>
            <person name="Wade K."/>
            <person name="Ball S.L."/>
            <person name="Bradley K.W."/>
            <person name="Asai D.J."/>
            <person name="Bowman C.A."/>
            <person name="Russell D.A."/>
            <person name="Pope W.H."/>
            <person name="Jacobs-Sera D."/>
            <person name="Hendrix R.W."/>
            <person name="Hatfull G.F."/>
        </authorList>
    </citation>
    <scope>NUCLEOTIDE SEQUENCE [LARGE SCALE GENOMIC DNA]</scope>
    <source>
        <strain evidence="10 11">DSM 27710</strain>
    </source>
</reference>
<dbReference type="InterPro" id="IPR017597">
    <property type="entry name" value="Pyrv_DH_E1_asu_subgrp-y"/>
</dbReference>
<evidence type="ECO:0000256" key="1">
    <source>
        <dbReference type="ARBA" id="ARBA00001964"/>
    </source>
</evidence>
<evidence type="ECO:0000259" key="9">
    <source>
        <dbReference type="Pfam" id="PF00676"/>
    </source>
</evidence>
<dbReference type="FunFam" id="3.40.50.970:FF:000013">
    <property type="entry name" value="Pyruvate dehydrogenase E1 component subunit alpha"/>
    <property type="match status" value="1"/>
</dbReference>
<evidence type="ECO:0000256" key="3">
    <source>
        <dbReference type="ARBA" id="ARBA00012281"/>
    </source>
</evidence>
<keyword evidence="11" id="KW-1185">Reference proteome</keyword>
<keyword evidence="7 8" id="KW-0670">Pyruvate</keyword>
<keyword evidence="5 8" id="KW-0560">Oxidoreductase</keyword>
<dbReference type="CDD" id="cd02000">
    <property type="entry name" value="TPP_E1_PDC_ADC_BCADC"/>
    <property type="match status" value="1"/>
</dbReference>
<evidence type="ECO:0000256" key="4">
    <source>
        <dbReference type="ARBA" id="ARBA00014159"/>
    </source>
</evidence>
<comment type="subunit">
    <text evidence="2 8">Heterodimer of an alpha and a beta chain.</text>
</comment>
<dbReference type="PATRIC" id="fig|1391653.3.peg.1664"/>
<comment type="cofactor">
    <cofactor evidence="1 8">
        <name>thiamine diphosphate</name>
        <dbReference type="ChEBI" id="CHEBI:58937"/>
    </cofactor>
</comment>
<dbReference type="InterPro" id="IPR050642">
    <property type="entry name" value="PDH_E1_Alpha_Subunit"/>
</dbReference>
<dbReference type="RefSeq" id="WP_276202195.1">
    <property type="nucleotide sequence ID" value="NZ_CP012332.1"/>
</dbReference>
<feature type="domain" description="Dehydrogenase E1 component" evidence="9">
    <location>
        <begin position="23"/>
        <end position="318"/>
    </location>
</feature>
<dbReference type="PANTHER" id="PTHR11516">
    <property type="entry name" value="PYRUVATE DEHYDROGENASE E1 COMPONENT, ALPHA SUBUNIT BACTERIAL AND ORGANELLAR"/>
    <property type="match status" value="1"/>
</dbReference>
<accession>A0A0K1PCE7</accession>
<gene>
    <name evidence="8" type="primary">pdhA</name>
    <name evidence="10" type="ORF">AKJ08_1582</name>
</gene>
<dbReference type="Proteomes" id="UP000055590">
    <property type="component" value="Chromosome"/>
</dbReference>
<dbReference type="KEGG" id="vin:AKJ08_1582"/>
<evidence type="ECO:0000256" key="6">
    <source>
        <dbReference type="ARBA" id="ARBA00023052"/>
    </source>
</evidence>
<evidence type="ECO:0000313" key="11">
    <source>
        <dbReference type="Proteomes" id="UP000055590"/>
    </source>
</evidence>
<sequence>MAKPTYGLAEKLDKATLVNMYRQLVLLRKFEERCAQQYALQKIAGFCHLYIGQEAVAVGTEFGITPDDYVITAYRDHGQILTRGTPPGPVMAELFGKVTGVAKGKGGSMHLFDIPRNFYGGWGIVGGQIPLALGAAYSSKYREDGKVTVCYFGEAAVNQGAFHEALNMAALWKVPAIFICENNRYGMGTPIEVSSAVTQVHKRACAYDMPGVYADGKDTLAMYEAVKAAADRARAGEGPTLIEADTYRYRGHSMSDPAVYRTREEVDQERKLDPIPKMRDWILSKKAAKEAELDAIDEQIDKDVEESIRFAEESPWPPVSDLYEDIYVDPIRQHGDMK</sequence>
<dbReference type="EC" id="1.2.4.1" evidence="3 8"/>
<dbReference type="AlphaFoldDB" id="A0A0K1PCE7"/>
<proteinExistence type="predicted"/>
<evidence type="ECO:0000256" key="5">
    <source>
        <dbReference type="ARBA" id="ARBA00023002"/>
    </source>
</evidence>
<organism evidence="10 11">
    <name type="scientific">Vulgatibacter incomptus</name>
    <dbReference type="NCBI Taxonomy" id="1391653"/>
    <lineage>
        <taxon>Bacteria</taxon>
        <taxon>Pseudomonadati</taxon>
        <taxon>Myxococcota</taxon>
        <taxon>Myxococcia</taxon>
        <taxon>Myxococcales</taxon>
        <taxon>Cystobacterineae</taxon>
        <taxon>Vulgatibacteraceae</taxon>
        <taxon>Vulgatibacter</taxon>
    </lineage>
</organism>
<dbReference type="Pfam" id="PF00676">
    <property type="entry name" value="E1_dh"/>
    <property type="match status" value="1"/>
</dbReference>
<evidence type="ECO:0000256" key="8">
    <source>
        <dbReference type="RuleBase" id="RU361139"/>
    </source>
</evidence>
<evidence type="ECO:0000256" key="2">
    <source>
        <dbReference type="ARBA" id="ARBA00011870"/>
    </source>
</evidence>
<dbReference type="PANTHER" id="PTHR11516:SF60">
    <property type="entry name" value="PYRUVATE DEHYDROGENASE E1 COMPONENT SUBUNIT ALPHA"/>
    <property type="match status" value="1"/>
</dbReference>
<protein>
    <recommendedName>
        <fullName evidence="4 8">Pyruvate dehydrogenase E1 component subunit alpha</fullName>
        <ecNumber evidence="3 8">1.2.4.1</ecNumber>
    </recommendedName>
</protein>
<evidence type="ECO:0000313" key="10">
    <source>
        <dbReference type="EMBL" id="AKU91195.1"/>
    </source>
</evidence>